<evidence type="ECO:0000313" key="5">
    <source>
        <dbReference type="EMBL" id="ALJ58512.1"/>
    </source>
</evidence>
<dbReference type="PATRIC" id="fig|246787.4.peg.1288"/>
<dbReference type="KEGG" id="bcel:BcellWH2_01250"/>
<dbReference type="InterPro" id="IPR017896">
    <property type="entry name" value="4Fe4S_Fe-S-bd"/>
</dbReference>
<dbReference type="GO" id="GO:0046872">
    <property type="term" value="F:metal ion binding"/>
    <property type="evidence" value="ECO:0007669"/>
    <property type="project" value="UniProtKB-KW"/>
</dbReference>
<evidence type="ECO:0000256" key="3">
    <source>
        <dbReference type="ARBA" id="ARBA00023014"/>
    </source>
</evidence>
<dbReference type="GO" id="GO:0051536">
    <property type="term" value="F:iron-sulfur cluster binding"/>
    <property type="evidence" value="ECO:0007669"/>
    <property type="project" value="UniProtKB-KW"/>
</dbReference>
<keyword evidence="1" id="KW-0479">Metal-binding</keyword>
<evidence type="ECO:0000313" key="6">
    <source>
        <dbReference type="Proteomes" id="UP000061809"/>
    </source>
</evidence>
<dbReference type="AlphaFoldDB" id="A0A0P0G3I7"/>
<evidence type="ECO:0000259" key="4">
    <source>
        <dbReference type="PROSITE" id="PS51379"/>
    </source>
</evidence>
<protein>
    <submittedName>
        <fullName evidence="5">NADH dehydrogenase subunit I</fullName>
    </submittedName>
</protein>
<dbReference type="Pfam" id="PF12838">
    <property type="entry name" value="Fer4_7"/>
    <property type="match status" value="1"/>
</dbReference>
<reference evidence="5 6" key="1">
    <citation type="journal article" date="2015" name="Science">
        <title>Genetic determinants of in vivo fitness and diet responsiveness in multiple human gut Bacteroides.</title>
        <authorList>
            <person name="Wu M."/>
            <person name="McNulty N.P."/>
            <person name="Rodionov D.A."/>
            <person name="Khoroshkin M.S."/>
            <person name="Griffin N.W."/>
            <person name="Cheng J."/>
            <person name="Latreille P."/>
            <person name="Kerstetter R.A."/>
            <person name="Terrapon N."/>
            <person name="Henrissat B."/>
            <person name="Osterman A.L."/>
            <person name="Gordon J.I."/>
        </authorList>
    </citation>
    <scope>NUCLEOTIDE SEQUENCE [LARGE SCALE GENOMIC DNA]</scope>
    <source>
        <strain evidence="5 6">WH2</strain>
    </source>
</reference>
<dbReference type="PROSITE" id="PS51379">
    <property type="entry name" value="4FE4S_FER_2"/>
    <property type="match status" value="2"/>
</dbReference>
<dbReference type="Proteomes" id="UP000061809">
    <property type="component" value="Chromosome"/>
</dbReference>
<proteinExistence type="predicted"/>
<dbReference type="SUPFAM" id="SSF54862">
    <property type="entry name" value="4Fe-4S ferredoxins"/>
    <property type="match status" value="1"/>
</dbReference>
<sequence length="112" mass="12027">MASGAAVKVASLFSQANLVREPMIAVVNRTAPPLFSTCVGCFMCQTACPYQAIEREEIKDRTGKVLKTVAKVNPGLCQGCGTCVAFCRSKSIDIQGYSNEQVYAEVMALLNN</sequence>
<dbReference type="InterPro" id="IPR017900">
    <property type="entry name" value="4Fe4S_Fe_S_CS"/>
</dbReference>
<dbReference type="EMBL" id="CP012801">
    <property type="protein sequence ID" value="ALJ58512.1"/>
    <property type="molecule type" value="Genomic_DNA"/>
</dbReference>
<dbReference type="Gene3D" id="3.30.70.20">
    <property type="match status" value="1"/>
</dbReference>
<keyword evidence="3" id="KW-0411">Iron-sulfur</keyword>
<evidence type="ECO:0000256" key="2">
    <source>
        <dbReference type="ARBA" id="ARBA00023004"/>
    </source>
</evidence>
<feature type="domain" description="4Fe-4S ferredoxin-type" evidence="4">
    <location>
        <begin position="68"/>
        <end position="97"/>
    </location>
</feature>
<organism evidence="5 6">
    <name type="scientific">Bacteroides cellulosilyticus</name>
    <dbReference type="NCBI Taxonomy" id="246787"/>
    <lineage>
        <taxon>Bacteria</taxon>
        <taxon>Pseudomonadati</taxon>
        <taxon>Bacteroidota</taxon>
        <taxon>Bacteroidia</taxon>
        <taxon>Bacteroidales</taxon>
        <taxon>Bacteroidaceae</taxon>
        <taxon>Bacteroides</taxon>
    </lineage>
</organism>
<keyword evidence="2" id="KW-0408">Iron</keyword>
<gene>
    <name evidence="5" type="ORF">BcellWH2_01250</name>
</gene>
<dbReference type="PROSITE" id="PS00198">
    <property type="entry name" value="4FE4S_FER_1"/>
    <property type="match status" value="1"/>
</dbReference>
<feature type="domain" description="4Fe-4S ferredoxin-type" evidence="4">
    <location>
        <begin position="30"/>
        <end position="58"/>
    </location>
</feature>
<accession>A0A0P0G3I7</accession>
<evidence type="ECO:0000256" key="1">
    <source>
        <dbReference type="ARBA" id="ARBA00022723"/>
    </source>
</evidence>
<name>A0A0P0G3I7_9BACE</name>